<feature type="chain" id="PRO_5045661405" evidence="1">
    <location>
        <begin position="27"/>
        <end position="241"/>
    </location>
</feature>
<dbReference type="RefSeq" id="WP_257086782.1">
    <property type="nucleotide sequence ID" value="NZ_CP102097.1"/>
</dbReference>
<keyword evidence="2" id="KW-0456">Lyase</keyword>
<keyword evidence="3" id="KW-1185">Reference proteome</keyword>
<accession>A0ABY5LLW4</accession>
<protein>
    <submittedName>
        <fullName evidence="2">Polysaccharide lyase</fullName>
    </submittedName>
</protein>
<keyword evidence="1" id="KW-0732">Signal</keyword>
<sequence length="241" mass="27939">MIGVKRNAINYLLASLCFIFPHVLNASTTQQQIENIANSLNAQGLMQFMRLEAVYDKTIIPLDNKLKFVIRECQDEIHNGLRSELTVNYPFNAGDKVTYEYQLYIPRYFSSDPQGRWFVLTQWHDQPDPALGETWEGFPGRSPLVSLYSAPDSKFGVTYNGDSTILPFHLGMWNTLKFEFLWSEGDEGKLAVHVNGVEFNFSGKNMHNNYQHYLKIGMYRHRDIENKNEILFRNLKITTVE</sequence>
<dbReference type="Proteomes" id="UP001058602">
    <property type="component" value="Chromosome 2"/>
</dbReference>
<organism evidence="2 3">
    <name type="scientific">Vibrio japonicus</name>
    <dbReference type="NCBI Taxonomy" id="1824638"/>
    <lineage>
        <taxon>Bacteria</taxon>
        <taxon>Pseudomonadati</taxon>
        <taxon>Pseudomonadota</taxon>
        <taxon>Gammaproteobacteria</taxon>
        <taxon>Vibrionales</taxon>
        <taxon>Vibrionaceae</taxon>
        <taxon>Vibrio</taxon>
    </lineage>
</organism>
<proteinExistence type="predicted"/>
<name>A0ABY5LLW4_9VIBR</name>
<dbReference type="EMBL" id="CP102097">
    <property type="protein sequence ID" value="UUM33084.1"/>
    <property type="molecule type" value="Genomic_DNA"/>
</dbReference>
<gene>
    <name evidence="2" type="ORF">NP165_16180</name>
</gene>
<evidence type="ECO:0000313" key="3">
    <source>
        <dbReference type="Proteomes" id="UP001058602"/>
    </source>
</evidence>
<dbReference type="Pfam" id="PF14099">
    <property type="entry name" value="Polysacc_lyase"/>
    <property type="match status" value="1"/>
</dbReference>
<feature type="signal peptide" evidence="1">
    <location>
        <begin position="1"/>
        <end position="26"/>
    </location>
</feature>
<evidence type="ECO:0000256" key="1">
    <source>
        <dbReference type="SAM" id="SignalP"/>
    </source>
</evidence>
<dbReference type="Gene3D" id="2.60.120.200">
    <property type="match status" value="1"/>
</dbReference>
<dbReference type="InterPro" id="IPR025975">
    <property type="entry name" value="Polysacc_lyase"/>
</dbReference>
<reference evidence="2" key="1">
    <citation type="submission" date="2022-07" db="EMBL/GenBank/DDBJ databases">
        <title>Complete genome of Vibrio japonicus strain JCM 31412T and phylogenomic assessment of the Nereis clade of the genus Vibrio.</title>
        <authorList>
            <person name="Shlafstein M.D."/>
            <person name="Emsley S.A."/>
            <person name="Ushijima B."/>
            <person name="Videau P."/>
            <person name="Saw J.H."/>
        </authorList>
    </citation>
    <scope>NUCLEOTIDE SEQUENCE</scope>
    <source>
        <strain evidence="2">JCM 31412</strain>
    </source>
</reference>
<dbReference type="GO" id="GO:0016829">
    <property type="term" value="F:lyase activity"/>
    <property type="evidence" value="ECO:0007669"/>
    <property type="project" value="UniProtKB-KW"/>
</dbReference>
<evidence type="ECO:0000313" key="2">
    <source>
        <dbReference type="EMBL" id="UUM33084.1"/>
    </source>
</evidence>